<dbReference type="Pfam" id="PF01325">
    <property type="entry name" value="Fe_dep_repress"/>
    <property type="match status" value="1"/>
</dbReference>
<dbReference type="InterPro" id="IPR022689">
    <property type="entry name" value="Iron_dep_repressor"/>
</dbReference>
<evidence type="ECO:0000256" key="11">
    <source>
        <dbReference type="ARBA" id="ARBA00023211"/>
    </source>
</evidence>
<evidence type="ECO:0000313" key="16">
    <source>
        <dbReference type="Proteomes" id="UP001165667"/>
    </source>
</evidence>
<comment type="subunit">
    <text evidence="3">Homodimer.</text>
</comment>
<dbReference type="EMBL" id="JAMOIM010000015">
    <property type="protein sequence ID" value="MCW6510424.1"/>
    <property type="molecule type" value="Genomic_DNA"/>
</dbReference>
<evidence type="ECO:0000256" key="4">
    <source>
        <dbReference type="ARBA" id="ARBA00022386"/>
    </source>
</evidence>
<dbReference type="InterPro" id="IPR036421">
    <property type="entry name" value="Fe_dep_repressor_sf"/>
</dbReference>
<evidence type="ECO:0000256" key="3">
    <source>
        <dbReference type="ARBA" id="ARBA00011738"/>
    </source>
</evidence>
<name>A0AA41YXK7_9HYPH</name>
<dbReference type="InterPro" id="IPR050536">
    <property type="entry name" value="DtxR_MntR_Metal-Reg"/>
</dbReference>
<evidence type="ECO:0000256" key="8">
    <source>
        <dbReference type="ARBA" id="ARBA00023125"/>
    </source>
</evidence>
<dbReference type="PANTHER" id="PTHR33238">
    <property type="entry name" value="IRON (METAL) DEPENDENT REPRESSOR, DTXR FAMILY"/>
    <property type="match status" value="1"/>
</dbReference>
<evidence type="ECO:0000313" key="15">
    <source>
        <dbReference type="EMBL" id="MCW6510424.1"/>
    </source>
</evidence>
<dbReference type="GO" id="GO:0005737">
    <property type="term" value="C:cytoplasm"/>
    <property type="evidence" value="ECO:0007669"/>
    <property type="project" value="UniProtKB-SubCell"/>
</dbReference>
<evidence type="ECO:0000256" key="12">
    <source>
        <dbReference type="ARBA" id="ARBA00025185"/>
    </source>
</evidence>
<evidence type="ECO:0000256" key="7">
    <source>
        <dbReference type="ARBA" id="ARBA00023015"/>
    </source>
</evidence>
<dbReference type="Pfam" id="PF02742">
    <property type="entry name" value="Fe_dep_repr_C"/>
    <property type="match status" value="1"/>
</dbReference>
<keyword evidence="11" id="KW-0464">Manganese</keyword>
<dbReference type="PANTHER" id="PTHR33238:SF11">
    <property type="entry name" value="TRANSCRIPTIONAL REGULATOR MNTR"/>
    <property type="match status" value="1"/>
</dbReference>
<evidence type="ECO:0000256" key="13">
    <source>
        <dbReference type="ARBA" id="ARBA00032593"/>
    </source>
</evidence>
<dbReference type="AlphaFoldDB" id="A0AA41YXK7"/>
<proteinExistence type="inferred from homology"/>
<dbReference type="Gene3D" id="1.10.10.10">
    <property type="entry name" value="Winged helix-like DNA-binding domain superfamily/Winged helix DNA-binding domain"/>
    <property type="match status" value="1"/>
</dbReference>
<keyword evidence="6" id="KW-0678">Repressor</keyword>
<evidence type="ECO:0000256" key="5">
    <source>
        <dbReference type="ARBA" id="ARBA00022490"/>
    </source>
</evidence>
<keyword evidence="7" id="KW-0805">Transcription regulation</keyword>
<evidence type="ECO:0000256" key="6">
    <source>
        <dbReference type="ARBA" id="ARBA00022491"/>
    </source>
</evidence>
<dbReference type="SUPFAM" id="SSF46785">
    <property type="entry name" value="Winged helix' DNA-binding domain"/>
    <property type="match status" value="1"/>
</dbReference>
<gene>
    <name evidence="15" type="primary">mntR</name>
    <name evidence="15" type="ORF">M8523_20605</name>
</gene>
<dbReference type="GO" id="GO:0003677">
    <property type="term" value="F:DNA binding"/>
    <property type="evidence" value="ECO:0007669"/>
    <property type="project" value="UniProtKB-KW"/>
</dbReference>
<dbReference type="SUPFAM" id="SSF47979">
    <property type="entry name" value="Iron-dependent repressor protein, dimerization domain"/>
    <property type="match status" value="1"/>
</dbReference>
<dbReference type="SMART" id="SM00529">
    <property type="entry name" value="HTH_DTXR"/>
    <property type="match status" value="1"/>
</dbReference>
<evidence type="ECO:0000259" key="14">
    <source>
        <dbReference type="PROSITE" id="PS50944"/>
    </source>
</evidence>
<keyword evidence="16" id="KW-1185">Reference proteome</keyword>
<dbReference type="InterPro" id="IPR036390">
    <property type="entry name" value="WH_DNA-bd_sf"/>
</dbReference>
<dbReference type="GO" id="GO:0046914">
    <property type="term" value="F:transition metal ion binding"/>
    <property type="evidence" value="ECO:0007669"/>
    <property type="project" value="InterPro"/>
</dbReference>
<evidence type="ECO:0000256" key="1">
    <source>
        <dbReference type="ARBA" id="ARBA00004496"/>
    </source>
</evidence>
<feature type="domain" description="HTH dtxR-type" evidence="14">
    <location>
        <begin position="32"/>
        <end position="89"/>
    </location>
</feature>
<keyword evidence="9" id="KW-0010">Activator</keyword>
<dbReference type="RefSeq" id="WP_282586797.1">
    <property type="nucleotide sequence ID" value="NZ_JAMOIM010000015.1"/>
</dbReference>
<keyword evidence="5" id="KW-0963">Cytoplasm</keyword>
<keyword evidence="8" id="KW-0238">DNA-binding</keyword>
<comment type="similarity">
    <text evidence="2">Belongs to the DtxR/MntR family.</text>
</comment>
<evidence type="ECO:0000256" key="9">
    <source>
        <dbReference type="ARBA" id="ARBA00023159"/>
    </source>
</evidence>
<protein>
    <recommendedName>
        <fullName evidence="4">Transcriptional regulator MntR</fullName>
    </recommendedName>
    <alternativeName>
        <fullName evidence="13">Manganese transport regulator</fullName>
    </alternativeName>
</protein>
<dbReference type="InterPro" id="IPR022687">
    <property type="entry name" value="HTH_DTXR"/>
</dbReference>
<organism evidence="15 16">
    <name type="scientific">Lichenifustis flavocetrariae</name>
    <dbReference type="NCBI Taxonomy" id="2949735"/>
    <lineage>
        <taxon>Bacteria</taxon>
        <taxon>Pseudomonadati</taxon>
        <taxon>Pseudomonadota</taxon>
        <taxon>Alphaproteobacteria</taxon>
        <taxon>Hyphomicrobiales</taxon>
        <taxon>Lichenihabitantaceae</taxon>
        <taxon>Lichenifustis</taxon>
    </lineage>
</organism>
<comment type="caution">
    <text evidence="15">The sequence shown here is derived from an EMBL/GenBank/DDBJ whole genome shotgun (WGS) entry which is preliminary data.</text>
</comment>
<accession>A0AA41YXK7</accession>
<dbReference type="PROSITE" id="PS50944">
    <property type="entry name" value="HTH_DTXR"/>
    <property type="match status" value="1"/>
</dbReference>
<comment type="subcellular location">
    <subcellularLocation>
        <location evidence="1">Cytoplasm</location>
    </subcellularLocation>
</comment>
<dbReference type="NCBIfam" id="NF008273">
    <property type="entry name" value="PRK11050.1"/>
    <property type="match status" value="1"/>
</dbReference>
<dbReference type="Gene3D" id="1.10.60.10">
    <property type="entry name" value="Iron dependent repressor, metal binding and dimerisation domain"/>
    <property type="match status" value="1"/>
</dbReference>
<dbReference type="InterPro" id="IPR036388">
    <property type="entry name" value="WH-like_DNA-bd_sf"/>
</dbReference>
<keyword evidence="10" id="KW-0804">Transcription</keyword>
<evidence type="ECO:0000256" key="2">
    <source>
        <dbReference type="ARBA" id="ARBA00007871"/>
    </source>
</evidence>
<sequence>MDKAEDRRCVEAEPTQARRFSQARTARSTAILEDYAELIADLTREHGEARTTDIARRLGVTLPTANKSLARLKREGLVTARPYRGVFLTEAGMAMAERVRARHRLVVDVLEALGVPTDAAETDAEGIEHYISEVTLKAFKRFLCRE</sequence>
<dbReference type="InterPro" id="IPR001367">
    <property type="entry name" value="Fe_dep_repressor"/>
</dbReference>
<dbReference type="GO" id="GO:0003700">
    <property type="term" value="F:DNA-binding transcription factor activity"/>
    <property type="evidence" value="ECO:0007669"/>
    <property type="project" value="InterPro"/>
</dbReference>
<dbReference type="Proteomes" id="UP001165667">
    <property type="component" value="Unassembled WGS sequence"/>
</dbReference>
<dbReference type="GO" id="GO:0046983">
    <property type="term" value="F:protein dimerization activity"/>
    <property type="evidence" value="ECO:0007669"/>
    <property type="project" value="InterPro"/>
</dbReference>
<evidence type="ECO:0000256" key="10">
    <source>
        <dbReference type="ARBA" id="ARBA00023163"/>
    </source>
</evidence>
<comment type="function">
    <text evidence="12">In the presence of manganese, represses expression of mntH and mntS. Up-regulates expression of mntP.</text>
</comment>
<reference evidence="15" key="1">
    <citation type="submission" date="2022-05" db="EMBL/GenBank/DDBJ databases">
        <authorList>
            <person name="Pankratov T."/>
        </authorList>
    </citation>
    <scope>NUCLEOTIDE SEQUENCE</scope>
    <source>
        <strain evidence="15">BP6-180914</strain>
    </source>
</reference>